<dbReference type="STRING" id="166423.A0A0M8ZXE3"/>
<dbReference type="SMART" id="SM00360">
    <property type="entry name" value="RRM"/>
    <property type="match status" value="2"/>
</dbReference>
<reference evidence="5 6" key="1">
    <citation type="submission" date="2015-07" db="EMBL/GenBank/DDBJ databases">
        <title>The genome of Melipona quadrifasciata.</title>
        <authorList>
            <person name="Pan H."/>
            <person name="Kapheim K."/>
        </authorList>
    </citation>
    <scope>NUCLEOTIDE SEQUENCE [LARGE SCALE GENOMIC DNA]</scope>
    <source>
        <strain evidence="5">0111107301</strain>
        <tissue evidence="5">Whole body</tissue>
    </source>
</reference>
<dbReference type="AlphaFoldDB" id="A0A0M8ZXE3"/>
<evidence type="ECO:0000256" key="2">
    <source>
        <dbReference type="PROSITE-ProRule" id="PRU00176"/>
    </source>
</evidence>
<dbReference type="Gene3D" id="3.30.70.330">
    <property type="match status" value="2"/>
</dbReference>
<evidence type="ECO:0000313" key="6">
    <source>
        <dbReference type="Proteomes" id="UP000053105"/>
    </source>
</evidence>
<dbReference type="InterPro" id="IPR000504">
    <property type="entry name" value="RRM_dom"/>
</dbReference>
<proteinExistence type="predicted"/>
<dbReference type="OrthoDB" id="3800936at2759"/>
<feature type="compositionally biased region" description="Polar residues" evidence="3">
    <location>
        <begin position="1"/>
        <end position="39"/>
    </location>
</feature>
<name>A0A0M8ZXE3_9HYME</name>
<keyword evidence="1 2" id="KW-0694">RNA-binding</keyword>
<dbReference type="Proteomes" id="UP000053105">
    <property type="component" value="Unassembled WGS sequence"/>
</dbReference>
<dbReference type="InterPro" id="IPR035979">
    <property type="entry name" value="RBD_domain_sf"/>
</dbReference>
<sequence>MESVSTIPRSNESLNSINAEDNMEQQLASTRRSVTQPRTANKARDLREEQMETDLKLLKFLTDNQLTLTQVNGQRKLGPPPGWSGPPPGPKCEIFVGSIPRNYYEPDIVHIFSSVGTIYELRLMMEFSGTNRGYCFIMYTTEEEAARAVKELHHYEIYPGKRLGVVPSANNCRLCINRLPRNLDSKSIIKRIYEMTDDVDKVAVYRNSNGCLCYVLISYKTHRSAAMARKILVPESMSLFKNCEVNIEWANANMTPSNVVRITILLKLI</sequence>
<dbReference type="CDD" id="cd12249">
    <property type="entry name" value="RRM1_hnRNPR_like"/>
    <property type="match status" value="1"/>
</dbReference>
<organism evidence="5 6">
    <name type="scientific">Melipona quadrifasciata</name>
    <dbReference type="NCBI Taxonomy" id="166423"/>
    <lineage>
        <taxon>Eukaryota</taxon>
        <taxon>Metazoa</taxon>
        <taxon>Ecdysozoa</taxon>
        <taxon>Arthropoda</taxon>
        <taxon>Hexapoda</taxon>
        <taxon>Insecta</taxon>
        <taxon>Pterygota</taxon>
        <taxon>Neoptera</taxon>
        <taxon>Endopterygota</taxon>
        <taxon>Hymenoptera</taxon>
        <taxon>Apocrita</taxon>
        <taxon>Aculeata</taxon>
        <taxon>Apoidea</taxon>
        <taxon>Anthophila</taxon>
        <taxon>Apidae</taxon>
        <taxon>Melipona</taxon>
    </lineage>
</organism>
<evidence type="ECO:0000256" key="1">
    <source>
        <dbReference type="ARBA" id="ARBA00022884"/>
    </source>
</evidence>
<dbReference type="PANTHER" id="PTHR21245">
    <property type="entry name" value="HETEROGENEOUS NUCLEAR RIBONUCLEOPROTEIN"/>
    <property type="match status" value="1"/>
</dbReference>
<evidence type="ECO:0000256" key="3">
    <source>
        <dbReference type="SAM" id="MobiDB-lite"/>
    </source>
</evidence>
<dbReference type="PROSITE" id="PS50102">
    <property type="entry name" value="RRM"/>
    <property type="match status" value="1"/>
</dbReference>
<dbReference type="GO" id="GO:0003723">
    <property type="term" value="F:RNA binding"/>
    <property type="evidence" value="ECO:0007669"/>
    <property type="project" value="UniProtKB-UniRule"/>
</dbReference>
<evidence type="ECO:0000259" key="4">
    <source>
        <dbReference type="PROSITE" id="PS50102"/>
    </source>
</evidence>
<dbReference type="Pfam" id="PF00076">
    <property type="entry name" value="RRM_1"/>
    <property type="match status" value="1"/>
</dbReference>
<dbReference type="InterPro" id="IPR012677">
    <property type="entry name" value="Nucleotide-bd_a/b_plait_sf"/>
</dbReference>
<dbReference type="EMBL" id="KQ435834">
    <property type="protein sequence ID" value="KOX71529.1"/>
    <property type="molecule type" value="Genomic_DNA"/>
</dbReference>
<evidence type="ECO:0000313" key="5">
    <source>
        <dbReference type="EMBL" id="KOX71529.1"/>
    </source>
</evidence>
<gene>
    <name evidence="5" type="ORF">WN51_02399</name>
</gene>
<feature type="domain" description="RRM" evidence="4">
    <location>
        <begin position="92"/>
        <end position="170"/>
    </location>
</feature>
<protein>
    <submittedName>
        <fullName evidence="5">APOBEC1 complementation factor</fullName>
    </submittedName>
</protein>
<keyword evidence="6" id="KW-1185">Reference proteome</keyword>
<accession>A0A0M8ZXE3</accession>
<dbReference type="SUPFAM" id="SSF54928">
    <property type="entry name" value="RNA-binding domain, RBD"/>
    <property type="match status" value="1"/>
</dbReference>
<feature type="region of interest" description="Disordered" evidence="3">
    <location>
        <begin position="1"/>
        <end position="48"/>
    </location>
</feature>